<keyword evidence="4" id="KW-0695">RNA-directed DNA polymerase</keyword>
<protein>
    <submittedName>
        <fullName evidence="4">Reverse transcriptase</fullName>
    </submittedName>
</protein>
<dbReference type="PROSITE" id="PS51253">
    <property type="entry name" value="HTH_CENPB"/>
    <property type="match status" value="1"/>
</dbReference>
<keyword evidence="4" id="KW-0808">Transferase</keyword>
<gene>
    <name evidence="4" type="ORF">O9K51_10587</name>
</gene>
<dbReference type="InterPro" id="IPR006600">
    <property type="entry name" value="HTH_CenpB_DNA-bd_dom"/>
</dbReference>
<dbReference type="InterPro" id="IPR050863">
    <property type="entry name" value="CenT-Element_Derived"/>
</dbReference>
<dbReference type="GO" id="GO:0005634">
    <property type="term" value="C:nucleus"/>
    <property type="evidence" value="ECO:0007669"/>
    <property type="project" value="TreeGrafter"/>
</dbReference>
<proteinExistence type="predicted"/>
<dbReference type="Pfam" id="PF03184">
    <property type="entry name" value="DDE_1"/>
    <property type="match status" value="1"/>
</dbReference>
<dbReference type="InterPro" id="IPR036397">
    <property type="entry name" value="RNaseH_sf"/>
</dbReference>
<evidence type="ECO:0000259" key="3">
    <source>
        <dbReference type="PROSITE" id="PS51253"/>
    </source>
</evidence>
<dbReference type="PANTHER" id="PTHR19303:SF74">
    <property type="entry name" value="POGO TRANSPOSABLE ELEMENT WITH KRAB DOMAIN"/>
    <property type="match status" value="1"/>
</dbReference>
<evidence type="ECO:0000313" key="4">
    <source>
        <dbReference type="EMBL" id="KAJ6436820.1"/>
    </source>
</evidence>
<evidence type="ECO:0000256" key="2">
    <source>
        <dbReference type="SAM" id="MobiDB-lite"/>
    </source>
</evidence>
<keyword evidence="5" id="KW-1185">Reference proteome</keyword>
<feature type="region of interest" description="Disordered" evidence="2">
    <location>
        <begin position="384"/>
        <end position="404"/>
    </location>
</feature>
<dbReference type="AlphaFoldDB" id="A0AB34FD62"/>
<dbReference type="Gene3D" id="3.30.420.10">
    <property type="entry name" value="Ribonuclease H-like superfamily/Ribonuclease H"/>
    <property type="match status" value="1"/>
</dbReference>
<sequence>MESRLEEAIKHARDFPYASIRSVAKKFGVGHTTLRYRLKKQTSKSPRTAPNKKLSDAEEKEICRYIDRLDSINLAVRPEFIVDAANAILRANAPGAERDDPPTVGVHWATRFIRRHGYFKQSQKTLNADRAASEDFDRVVEYFRKLQDIIEEEGVLPEDIWNMDETGFRIGVGKDQLIVTKRKRSHYFSIPENRESATLVEAISAGGRYTPAFIILAGQNHMAHWYHQQELEPETVLRPTPSGYSNDEISLEWIQHFDKHTEKCRKGWKRLLILDGHGSHHTKEFIEYCEKHGIIPFGLPSNLTHLLQPLDVVVFQPLKHYHAKALDLMVRDGLVNITKIEFLGCIQDVRREAFKESTIRSAFKKTGIWPFYPQPVLDLVRSRMAASKTPTPPPHGPESSPFSTPLTVRQINKVAWMIDEGLEAVGSVSPDLAHDISRFIKGSLTNVAELLQAKRDLGRTRYAEKIASQRRAMKNKVLQSGGVLTVQEGRAMVRRREQDELDRAREKIGKSEAKARNGFKRWFFEAAKIARHWRAIGKLARAEIYETGNEMRLLKRF</sequence>
<dbReference type="EMBL" id="JAQHRD010000016">
    <property type="protein sequence ID" value="KAJ6436820.1"/>
    <property type="molecule type" value="Genomic_DNA"/>
</dbReference>
<accession>A0AB34FD62</accession>
<dbReference type="GO" id="GO:0003964">
    <property type="term" value="F:RNA-directed DNA polymerase activity"/>
    <property type="evidence" value="ECO:0007669"/>
    <property type="project" value="UniProtKB-KW"/>
</dbReference>
<dbReference type="InterPro" id="IPR009057">
    <property type="entry name" value="Homeodomain-like_sf"/>
</dbReference>
<dbReference type="GO" id="GO:0003677">
    <property type="term" value="F:DNA binding"/>
    <property type="evidence" value="ECO:0007669"/>
    <property type="project" value="UniProtKB-KW"/>
</dbReference>
<dbReference type="SUPFAM" id="SSF46689">
    <property type="entry name" value="Homeodomain-like"/>
    <property type="match status" value="1"/>
</dbReference>
<dbReference type="InterPro" id="IPR004875">
    <property type="entry name" value="DDE_SF_endonuclease_dom"/>
</dbReference>
<dbReference type="PANTHER" id="PTHR19303">
    <property type="entry name" value="TRANSPOSON"/>
    <property type="match status" value="1"/>
</dbReference>
<feature type="domain" description="HTH CENPB-type" evidence="3">
    <location>
        <begin position="46"/>
        <end position="122"/>
    </location>
</feature>
<keyword evidence="4" id="KW-0548">Nucleotidyltransferase</keyword>
<evidence type="ECO:0000256" key="1">
    <source>
        <dbReference type="ARBA" id="ARBA00023125"/>
    </source>
</evidence>
<dbReference type="Pfam" id="PF03221">
    <property type="entry name" value="HTH_Tnp_Tc5"/>
    <property type="match status" value="1"/>
</dbReference>
<keyword evidence="1" id="KW-0238">DNA-binding</keyword>
<dbReference type="Proteomes" id="UP001163105">
    <property type="component" value="Unassembled WGS sequence"/>
</dbReference>
<comment type="caution">
    <text evidence="4">The sequence shown here is derived from an EMBL/GenBank/DDBJ whole genome shotgun (WGS) entry which is preliminary data.</text>
</comment>
<evidence type="ECO:0000313" key="5">
    <source>
        <dbReference type="Proteomes" id="UP001163105"/>
    </source>
</evidence>
<reference evidence="4" key="1">
    <citation type="submission" date="2023-01" db="EMBL/GenBank/DDBJ databases">
        <title>The growth and conidiation of Purpureocillium lavendulum are regulated by nitrogen source and histone H3K14 acetylation.</title>
        <authorList>
            <person name="Tang P."/>
            <person name="Han J."/>
            <person name="Zhang C."/>
            <person name="Tang P."/>
            <person name="Qi F."/>
            <person name="Zhang K."/>
            <person name="Liang L."/>
        </authorList>
    </citation>
    <scope>NUCLEOTIDE SEQUENCE</scope>
    <source>
        <strain evidence="4">YMF1.00683</strain>
    </source>
</reference>
<name>A0AB34FD62_9HYPO</name>
<organism evidence="4 5">
    <name type="scientific">Purpureocillium lavendulum</name>
    <dbReference type="NCBI Taxonomy" id="1247861"/>
    <lineage>
        <taxon>Eukaryota</taxon>
        <taxon>Fungi</taxon>
        <taxon>Dikarya</taxon>
        <taxon>Ascomycota</taxon>
        <taxon>Pezizomycotina</taxon>
        <taxon>Sordariomycetes</taxon>
        <taxon>Hypocreomycetidae</taxon>
        <taxon>Hypocreales</taxon>
        <taxon>Ophiocordycipitaceae</taxon>
        <taxon>Purpureocillium</taxon>
    </lineage>
</organism>